<evidence type="ECO:0000313" key="2">
    <source>
        <dbReference type="Proteomes" id="UP000011281"/>
    </source>
</evidence>
<accession>M1IRV6</accession>
<organism evidence="2">
    <name type="scientific">Sulfolobus acidocaldarius N8</name>
    <dbReference type="NCBI Taxonomy" id="1028566"/>
    <lineage>
        <taxon>Archaea</taxon>
        <taxon>Thermoproteota</taxon>
        <taxon>Thermoprotei</taxon>
        <taxon>Sulfolobales</taxon>
        <taxon>Sulfolobaceae</taxon>
        <taxon>Sulfolobus</taxon>
    </lineage>
</organism>
<dbReference type="GeneID" id="14552026"/>
<dbReference type="EMBL" id="CP002817">
    <property type="protein sequence ID" value="AGE71447.1"/>
    <property type="molecule type" value="Genomic_DNA"/>
</dbReference>
<gene>
    <name evidence="1" type="ORF">SacN8_07420</name>
</gene>
<protein>
    <submittedName>
        <fullName evidence="1">Uncharacterized protein</fullName>
    </submittedName>
</protein>
<dbReference type="KEGG" id="sacn:SacN8_07420"/>
<dbReference type="Proteomes" id="UP000011281">
    <property type="component" value="Chromosome"/>
</dbReference>
<dbReference type="PATRIC" id="fig|1028566.6.peg.1462"/>
<dbReference type="AlphaFoldDB" id="M1IRV6"/>
<reference evidence="1 2" key="1">
    <citation type="journal article" date="2012" name="ISME J.">
        <title>Genomic evidence of rapid, global-scale gene flow in a Sulfolobus species.</title>
        <authorList>
            <person name="Mao D."/>
            <person name="Grogan D."/>
        </authorList>
    </citation>
    <scope>NUCLEOTIDE SEQUENCE [LARGE SCALE GENOMIC DNA]</scope>
    <source>
        <strain evidence="1 2">N8</strain>
    </source>
</reference>
<dbReference type="HOGENOM" id="CLU_2875249_0_0_2"/>
<dbReference type="RefSeq" id="WP_011278349.1">
    <property type="nucleotide sequence ID" value="NC_020246.1"/>
</dbReference>
<sequence length="63" mass="7468">MKRFLNKTVATRVTEEEYNKLLEIVKAKGSQYQLSDVVREAIQFYLENYNKKGVLDKIPFLKK</sequence>
<name>M1IRV6_9CREN</name>
<proteinExistence type="predicted"/>
<evidence type="ECO:0000313" key="1">
    <source>
        <dbReference type="EMBL" id="AGE71447.1"/>
    </source>
</evidence>